<dbReference type="GO" id="GO:0004674">
    <property type="term" value="F:protein serine/threonine kinase activity"/>
    <property type="evidence" value="ECO:0007669"/>
    <property type="project" value="UniProtKB-EC"/>
</dbReference>
<dbReference type="Proteomes" id="UP000049855">
    <property type="component" value="Unassembled WGS sequence"/>
</dbReference>
<feature type="domain" description="KaiC" evidence="7">
    <location>
        <begin position="253"/>
        <end position="475"/>
    </location>
</feature>
<dbReference type="EC" id="2.7.11.1" evidence="1"/>
<dbReference type="PROSITE" id="PS51146">
    <property type="entry name" value="KAIC"/>
    <property type="match status" value="2"/>
</dbReference>
<evidence type="ECO:0000256" key="3">
    <source>
        <dbReference type="ARBA" id="ARBA00022679"/>
    </source>
</evidence>
<evidence type="ECO:0000313" key="8">
    <source>
        <dbReference type="EMBL" id="CQR74936.1"/>
    </source>
</evidence>
<sequence length="475" mass="52658">MASNSSNEPAILQKCPSGIEGLDEITCGGLPLGRASLVCGSAGCGKTMLSMQFLVNGALQYNEPGVFVSFEETEAELIQNFASLGIDLDDLCSKKKIMMDYVYIDKDQIEETGDYDLEGLFLRLDYAINSIGAKRVVLDTIEALFSGLSNTKILRAELRRLFRWLKDKGVTSIITGEQGSGTLTRHGIEEYVSDCVILLDHKVFKQISTRRVRIVKYRGSAHGTNEYPFLIDEQGISIMPITSIGLKSEALNSRVSTGIPRLNTMLGGEGFYVGSTVLISGTAGTGKTSVAAHIVDAACHRGERCLYFAFEESQSQIIRNMRSIGVDLDQWISENLLRLYAWRPTNIGLEMHLLSMHKKIAEYTPAIVVIDPITNLTEIANETDVKVMLMRLMDFLKMKNITTILLDLSDTTKLEATGVGISSLVDTWITLRDMELNGERNRGLHIIKSRGMAHSNQIREFVLTDKGILLNEERI</sequence>
<keyword evidence="5" id="KW-0418">Kinase</keyword>
<dbReference type="AlphaFoldDB" id="A0A0U1L5H2"/>
<dbReference type="CDD" id="cd19485">
    <property type="entry name" value="KaiC-N"/>
    <property type="match status" value="1"/>
</dbReference>
<dbReference type="NCBIfam" id="NF006799">
    <property type="entry name" value="PRK09302.1"/>
    <property type="match status" value="1"/>
</dbReference>
<name>A0A0U1L5H2_9FIRM</name>
<evidence type="ECO:0000256" key="5">
    <source>
        <dbReference type="ARBA" id="ARBA00022777"/>
    </source>
</evidence>
<dbReference type="InterPro" id="IPR047221">
    <property type="entry name" value="KaiC_N"/>
</dbReference>
<accession>A0A0U1L5H2</accession>
<keyword evidence="4" id="KW-0677">Repeat</keyword>
<evidence type="ECO:0000313" key="9">
    <source>
        <dbReference type="Proteomes" id="UP000049855"/>
    </source>
</evidence>
<keyword evidence="2" id="KW-0597">Phosphoprotein</keyword>
<gene>
    <name evidence="8" type="ORF">SpAn4DRAFT_4293</name>
</gene>
<dbReference type="InterPro" id="IPR030665">
    <property type="entry name" value="KaiC"/>
</dbReference>
<evidence type="ECO:0000256" key="6">
    <source>
        <dbReference type="ARBA" id="ARBA00022801"/>
    </source>
</evidence>
<dbReference type="InterPro" id="IPR010624">
    <property type="entry name" value="KaiC_dom"/>
</dbReference>
<dbReference type="InterPro" id="IPR051347">
    <property type="entry name" value="Circadian_clock_KaiC-rel"/>
</dbReference>
<dbReference type="PIRSF" id="PIRSF039117">
    <property type="entry name" value="KaiC"/>
    <property type="match status" value="1"/>
</dbReference>
<dbReference type="InterPro" id="IPR027417">
    <property type="entry name" value="P-loop_NTPase"/>
</dbReference>
<dbReference type="PANTHER" id="PTHR42926:SF1">
    <property type="entry name" value="CIRCADIAN CLOCK OSCILLATOR PROTEIN KAIC 1"/>
    <property type="match status" value="1"/>
</dbReference>
<keyword evidence="9" id="KW-1185">Reference proteome</keyword>
<dbReference type="EMBL" id="CTRP01000015">
    <property type="protein sequence ID" value="CQR74936.1"/>
    <property type="molecule type" value="Genomic_DNA"/>
</dbReference>
<evidence type="ECO:0000256" key="2">
    <source>
        <dbReference type="ARBA" id="ARBA00022553"/>
    </source>
</evidence>
<dbReference type="InterPro" id="IPR014774">
    <property type="entry name" value="KaiC-like_dom"/>
</dbReference>
<proteinExistence type="predicted"/>
<feature type="domain" description="KaiC" evidence="7">
    <location>
        <begin position="13"/>
        <end position="252"/>
    </location>
</feature>
<dbReference type="Gene3D" id="3.40.50.300">
    <property type="entry name" value="P-loop containing nucleotide triphosphate hydrolases"/>
    <property type="match status" value="2"/>
</dbReference>
<dbReference type="Pfam" id="PF06745">
    <property type="entry name" value="ATPase"/>
    <property type="match status" value="2"/>
</dbReference>
<protein>
    <recommendedName>
        <fullName evidence="1">non-specific serine/threonine protein kinase</fullName>
        <ecNumber evidence="1">2.7.11.1</ecNumber>
    </recommendedName>
</protein>
<keyword evidence="6" id="KW-0378">Hydrolase</keyword>
<dbReference type="RefSeq" id="WP_021166754.1">
    <property type="nucleotide sequence ID" value="NZ_CTRP01000015.1"/>
</dbReference>
<dbReference type="GO" id="GO:0005524">
    <property type="term" value="F:ATP binding"/>
    <property type="evidence" value="ECO:0007669"/>
    <property type="project" value="InterPro"/>
</dbReference>
<organism evidence="8 9">
    <name type="scientific">Sporomusa ovata</name>
    <dbReference type="NCBI Taxonomy" id="2378"/>
    <lineage>
        <taxon>Bacteria</taxon>
        <taxon>Bacillati</taxon>
        <taxon>Bacillota</taxon>
        <taxon>Negativicutes</taxon>
        <taxon>Selenomonadales</taxon>
        <taxon>Sporomusaceae</taxon>
        <taxon>Sporomusa</taxon>
    </lineage>
</organism>
<evidence type="ECO:0000259" key="7">
    <source>
        <dbReference type="PROSITE" id="PS51146"/>
    </source>
</evidence>
<evidence type="ECO:0000256" key="1">
    <source>
        <dbReference type="ARBA" id="ARBA00012513"/>
    </source>
</evidence>
<dbReference type="SUPFAM" id="SSF52540">
    <property type="entry name" value="P-loop containing nucleoside triphosphate hydrolases"/>
    <property type="match status" value="2"/>
</dbReference>
<dbReference type="PANTHER" id="PTHR42926">
    <property type="match status" value="1"/>
</dbReference>
<reference evidence="9" key="1">
    <citation type="submission" date="2015-03" db="EMBL/GenBank/DDBJ databases">
        <authorList>
            <person name="Nijsse Bart"/>
        </authorList>
    </citation>
    <scope>NUCLEOTIDE SEQUENCE [LARGE SCALE GENOMIC DNA]</scope>
</reference>
<dbReference type="GO" id="GO:0016787">
    <property type="term" value="F:hydrolase activity"/>
    <property type="evidence" value="ECO:0007669"/>
    <property type="project" value="UniProtKB-KW"/>
</dbReference>
<evidence type="ECO:0000256" key="4">
    <source>
        <dbReference type="ARBA" id="ARBA00022737"/>
    </source>
</evidence>
<keyword evidence="3" id="KW-0808">Transferase</keyword>